<feature type="transmembrane region" description="Helical" evidence="6">
    <location>
        <begin position="77"/>
        <end position="95"/>
    </location>
</feature>
<feature type="transmembrane region" description="Helical" evidence="6">
    <location>
        <begin position="226"/>
        <end position="244"/>
    </location>
</feature>
<feature type="transmembrane region" description="Helical" evidence="6">
    <location>
        <begin position="164"/>
        <end position="181"/>
    </location>
</feature>
<dbReference type="PANTHER" id="PTHR32322">
    <property type="entry name" value="INNER MEMBRANE TRANSPORTER"/>
    <property type="match status" value="1"/>
</dbReference>
<dbReference type="InterPro" id="IPR050638">
    <property type="entry name" value="AA-Vitamin_Transporters"/>
</dbReference>
<dbReference type="EMBL" id="FUXX01000012">
    <property type="protein sequence ID" value="SKA60958.1"/>
    <property type="molecule type" value="Genomic_DNA"/>
</dbReference>
<keyword evidence="9" id="KW-1185">Reference proteome</keyword>
<evidence type="ECO:0000256" key="2">
    <source>
        <dbReference type="ARBA" id="ARBA00022475"/>
    </source>
</evidence>
<evidence type="ECO:0000313" key="9">
    <source>
        <dbReference type="Proteomes" id="UP000242432"/>
    </source>
</evidence>
<keyword evidence="3 6" id="KW-0812">Transmembrane</keyword>
<keyword evidence="5 6" id="KW-0472">Membrane</keyword>
<evidence type="ECO:0000256" key="4">
    <source>
        <dbReference type="ARBA" id="ARBA00022989"/>
    </source>
</evidence>
<gene>
    <name evidence="8" type="ORF">SAMN02745213_00990</name>
</gene>
<evidence type="ECO:0000256" key="1">
    <source>
        <dbReference type="ARBA" id="ARBA00004651"/>
    </source>
</evidence>
<organism evidence="8 9">
    <name type="scientific">Succinivibrio dextrinosolvens DSM 3072</name>
    <dbReference type="NCBI Taxonomy" id="1123324"/>
    <lineage>
        <taxon>Bacteria</taxon>
        <taxon>Pseudomonadati</taxon>
        <taxon>Pseudomonadota</taxon>
        <taxon>Gammaproteobacteria</taxon>
        <taxon>Aeromonadales</taxon>
        <taxon>Succinivibrionaceae</taxon>
        <taxon>Succinivibrio</taxon>
    </lineage>
</organism>
<reference evidence="9" key="1">
    <citation type="submission" date="2017-02" db="EMBL/GenBank/DDBJ databases">
        <authorList>
            <person name="Varghese N."/>
            <person name="Submissions S."/>
        </authorList>
    </citation>
    <scope>NUCLEOTIDE SEQUENCE [LARGE SCALE GENOMIC DNA]</scope>
    <source>
        <strain evidence="9">DSM 3072</strain>
    </source>
</reference>
<dbReference type="PANTHER" id="PTHR32322:SF18">
    <property type="entry name" value="S-ADENOSYLMETHIONINE_S-ADENOSYLHOMOCYSTEINE TRANSPORTER"/>
    <property type="match status" value="1"/>
</dbReference>
<proteinExistence type="predicted"/>
<evidence type="ECO:0000259" key="7">
    <source>
        <dbReference type="Pfam" id="PF00892"/>
    </source>
</evidence>
<dbReference type="Proteomes" id="UP000242432">
    <property type="component" value="Unassembled WGS sequence"/>
</dbReference>
<keyword evidence="2" id="KW-1003">Cell membrane</keyword>
<dbReference type="InterPro" id="IPR037185">
    <property type="entry name" value="EmrE-like"/>
</dbReference>
<feature type="transmembrane region" description="Helical" evidence="6">
    <location>
        <begin position="188"/>
        <end position="206"/>
    </location>
</feature>
<feature type="transmembrane region" description="Helical" evidence="6">
    <location>
        <begin position="101"/>
        <end position="126"/>
    </location>
</feature>
<feature type="domain" description="EamA" evidence="7">
    <location>
        <begin position="161"/>
        <end position="296"/>
    </location>
</feature>
<evidence type="ECO:0000256" key="5">
    <source>
        <dbReference type="ARBA" id="ARBA00023136"/>
    </source>
</evidence>
<dbReference type="AlphaFoldDB" id="A0A1T4V7K1"/>
<feature type="transmembrane region" description="Helical" evidence="6">
    <location>
        <begin position="48"/>
        <end position="65"/>
    </location>
</feature>
<evidence type="ECO:0000256" key="6">
    <source>
        <dbReference type="SAM" id="Phobius"/>
    </source>
</evidence>
<dbReference type="SUPFAM" id="SSF103481">
    <property type="entry name" value="Multidrug resistance efflux transporter EmrE"/>
    <property type="match status" value="2"/>
</dbReference>
<keyword evidence="4 6" id="KW-1133">Transmembrane helix</keyword>
<feature type="domain" description="EamA" evidence="7">
    <location>
        <begin position="19"/>
        <end position="150"/>
    </location>
</feature>
<protein>
    <submittedName>
        <fullName evidence="8">Permease of the drug/metabolite transporter (DMT) superfamily</fullName>
    </submittedName>
</protein>
<dbReference type="RefSeq" id="WP_078928508.1">
    <property type="nucleotide sequence ID" value="NZ_FUXX01000012.1"/>
</dbReference>
<feature type="transmembrane region" description="Helical" evidence="6">
    <location>
        <begin position="133"/>
        <end position="152"/>
    </location>
</feature>
<dbReference type="Pfam" id="PF00892">
    <property type="entry name" value="EamA"/>
    <property type="match status" value="2"/>
</dbReference>
<evidence type="ECO:0000313" key="8">
    <source>
        <dbReference type="EMBL" id="SKA60958.1"/>
    </source>
</evidence>
<accession>A0A1T4V7K1</accession>
<feature type="transmembrane region" description="Helical" evidence="6">
    <location>
        <begin position="281"/>
        <end position="299"/>
    </location>
</feature>
<dbReference type="STRING" id="83771.SAMN02910357_01110"/>
<feature type="transmembrane region" description="Helical" evidence="6">
    <location>
        <begin position="256"/>
        <end position="275"/>
    </location>
</feature>
<dbReference type="InterPro" id="IPR000620">
    <property type="entry name" value="EamA_dom"/>
</dbReference>
<sequence>MLQLQLRKQVGLMTSKIIIGHLYAIFIIVVWGLTFVSSKILLRDFTPVEILFDRFLLATLALFVVCPKSLKFISWKVELYSALVGFFGITLYFVFENNALIYSNAANVSLIVSTAPFFVGLLNYFLDKDKPTLNFFIGFVVAIIGIFFLSFGSMSMNINPIGDLMAIGSAVVWGFYSLYVVKLQRLHVSSFTITTKSFFYSVVLTLPLMVEDYSIKADRLIEPINLINYAFLALLASSLSFFLWSKSIEYIGSMKTNVYIYGIPVVTAIGAVFILDEKFNIYSAIGMTLAIGGLVISQLKKKQRES</sequence>
<feature type="transmembrane region" description="Helical" evidence="6">
    <location>
        <begin position="21"/>
        <end position="42"/>
    </location>
</feature>
<dbReference type="GO" id="GO:0005886">
    <property type="term" value="C:plasma membrane"/>
    <property type="evidence" value="ECO:0007669"/>
    <property type="project" value="UniProtKB-SubCell"/>
</dbReference>
<evidence type="ECO:0000256" key="3">
    <source>
        <dbReference type="ARBA" id="ARBA00022692"/>
    </source>
</evidence>
<comment type="subcellular location">
    <subcellularLocation>
        <location evidence="1">Cell membrane</location>
        <topology evidence="1">Multi-pass membrane protein</topology>
    </subcellularLocation>
</comment>
<name>A0A1T4V7K1_9GAMM</name>